<dbReference type="SMART" id="SM00997">
    <property type="entry name" value="AdoHcyase_NAD"/>
    <property type="match status" value="1"/>
</dbReference>
<reference evidence="2 3" key="1">
    <citation type="submission" date="2019-08" db="EMBL/GenBank/DDBJ databases">
        <title>Actinomadura sp. nov. CYP1-5 isolated from mountain soil.</title>
        <authorList>
            <person name="Songsumanus A."/>
            <person name="Kuncharoen N."/>
            <person name="Kudo T."/>
            <person name="Yuki M."/>
            <person name="Igarashi Y."/>
            <person name="Tanasupawat S."/>
        </authorList>
    </citation>
    <scope>NUCLEOTIDE SEQUENCE [LARGE SCALE GENOMIC DNA]</scope>
    <source>
        <strain evidence="2 3">JCM 14158</strain>
    </source>
</reference>
<dbReference type="RefSeq" id="WP_148344093.1">
    <property type="nucleotide sequence ID" value="NZ_VSFG01000001.1"/>
</dbReference>
<dbReference type="Gene3D" id="3.40.50.720">
    <property type="entry name" value="NAD(P)-binding Rossmann-like Domain"/>
    <property type="match status" value="1"/>
</dbReference>
<keyword evidence="3" id="KW-1185">Reference proteome</keyword>
<dbReference type="STRING" id="1220554.GCA_001552135_02294"/>
<organism evidence="2 3">
    <name type="scientific">Actinomadura chibensis</name>
    <dbReference type="NCBI Taxonomy" id="392828"/>
    <lineage>
        <taxon>Bacteria</taxon>
        <taxon>Bacillati</taxon>
        <taxon>Actinomycetota</taxon>
        <taxon>Actinomycetes</taxon>
        <taxon>Streptosporangiales</taxon>
        <taxon>Thermomonosporaceae</taxon>
        <taxon>Actinomadura</taxon>
    </lineage>
</organism>
<dbReference type="InterPro" id="IPR036291">
    <property type="entry name" value="NAD(P)-bd_dom_sf"/>
</dbReference>
<dbReference type="EMBL" id="VSFG01000001">
    <property type="protein sequence ID" value="TYB48539.1"/>
    <property type="molecule type" value="Genomic_DNA"/>
</dbReference>
<dbReference type="InterPro" id="IPR006140">
    <property type="entry name" value="D-isomer_DH_NAD-bd"/>
</dbReference>
<evidence type="ECO:0000313" key="2">
    <source>
        <dbReference type="EMBL" id="TYB48539.1"/>
    </source>
</evidence>
<dbReference type="SUPFAM" id="SSF51735">
    <property type="entry name" value="NAD(P)-binding Rossmann-fold domains"/>
    <property type="match status" value="1"/>
</dbReference>
<gene>
    <name evidence="2" type="ORF">FXF69_04955</name>
</gene>
<proteinExistence type="predicted"/>
<dbReference type="Gene3D" id="3.40.50.1480">
    <property type="entry name" value="Adenosylhomocysteinase-like"/>
    <property type="match status" value="1"/>
</dbReference>
<dbReference type="Proteomes" id="UP000323380">
    <property type="component" value="Unassembled WGS sequence"/>
</dbReference>
<dbReference type="Pfam" id="PF02826">
    <property type="entry name" value="2-Hacid_dh_C"/>
    <property type="match status" value="1"/>
</dbReference>
<comment type="caution">
    <text evidence="2">The sequence shown here is derived from an EMBL/GenBank/DDBJ whole genome shotgun (WGS) entry which is preliminary data.</text>
</comment>
<accession>A0A5D0NWD3</accession>
<sequence length="487" mass="52923">MGEEDVLLLGYTYETAQSVRVRLRDAAAMAGERTAAIRRDAAAHQVPISCGDRSLTITACRERAGQRQGDSLFAALDRYAWILDGSGADGADLERLAAGTELSAHFRSLTRFNELEMADIAQLNPLIYRVAADFAGREFGNAAVLIRDHALLEKLNLVRALLNHGIPAHRLCFLSKPDNTRYRERTLNSMRDLGVTVVENANRTDFADVCERMFSALESAGPGRLIAVDDGGELIEYLLDGGPRRVPFISVETTAKGMKLLSRRGYGEAVVNLSDCHIKSRLSRAIASSCVNAFWRLMAHEPLDGQWCHVIGFGRIGSQVASMLSALGMRISVSEPRADRRGEATAAGFLARESVEECLREIDHRYVFGCSGETAMGPTELKLLGGRTVMASISSQDFRLLRAELEGDGARLEPMPYGDSYTTSGGREVVVLGDGHAINLFRSEGVPEPDFDAFCALVLGVCLELLSADPASTQLDPEVVAERVGIS</sequence>
<dbReference type="InterPro" id="IPR042172">
    <property type="entry name" value="Adenosylhomocyst_ase-like_sf"/>
</dbReference>
<evidence type="ECO:0000313" key="3">
    <source>
        <dbReference type="Proteomes" id="UP000323380"/>
    </source>
</evidence>
<feature type="domain" description="S-adenosyl-L-homocysteine hydrolase NAD binding" evidence="1">
    <location>
        <begin position="286"/>
        <end position="445"/>
    </location>
</feature>
<name>A0A5D0NWD3_9ACTN</name>
<dbReference type="GO" id="GO:0051287">
    <property type="term" value="F:NAD binding"/>
    <property type="evidence" value="ECO:0007669"/>
    <property type="project" value="InterPro"/>
</dbReference>
<dbReference type="InterPro" id="IPR015878">
    <property type="entry name" value="Ado_hCys_hydrolase_NAD-bd"/>
</dbReference>
<protein>
    <recommendedName>
        <fullName evidence="1">S-adenosyl-L-homocysteine hydrolase NAD binding domain-containing protein</fullName>
    </recommendedName>
</protein>
<dbReference type="AlphaFoldDB" id="A0A5D0NWD3"/>
<evidence type="ECO:0000259" key="1">
    <source>
        <dbReference type="SMART" id="SM00997"/>
    </source>
</evidence>